<accession>A0A1I5YX70</accession>
<dbReference type="Pfam" id="PF06486">
    <property type="entry name" value="DUF1093"/>
    <property type="match status" value="1"/>
</dbReference>
<dbReference type="InterPro" id="IPR006542">
    <property type="entry name" value="DUF1093"/>
</dbReference>
<dbReference type="PANTHER" id="PTHR36433">
    <property type="entry name" value="HYPOTHETICAL CYTOSOLIC PROTEIN"/>
    <property type="match status" value="1"/>
</dbReference>
<dbReference type="GeneID" id="93710324"/>
<comment type="caution">
    <text evidence="1">The sequence shown here is derived from an EMBL/GenBank/DDBJ whole genome shotgun (WGS) entry which is preliminary data.</text>
</comment>
<protein>
    <recommendedName>
        <fullName evidence="3">YxeA family protein</fullName>
    </recommendedName>
</protein>
<dbReference type="RefSeq" id="WP_061805155.1">
    <property type="nucleotide sequence ID" value="NZ_FOXX01000003.1"/>
</dbReference>
<dbReference type="EMBL" id="FOXX01000003">
    <property type="protein sequence ID" value="SFQ48635.1"/>
    <property type="molecule type" value="Genomic_DNA"/>
</dbReference>
<keyword evidence="2" id="KW-1185">Reference proteome</keyword>
<dbReference type="Proteomes" id="UP000182762">
    <property type="component" value="Unassembled WGS sequence"/>
</dbReference>
<name>A0A1I5YX70_9BACI</name>
<organism evidence="1 2">
    <name type="scientific">Priestia endophytica DSM 13796</name>
    <dbReference type="NCBI Taxonomy" id="1121089"/>
    <lineage>
        <taxon>Bacteria</taxon>
        <taxon>Bacillati</taxon>
        <taxon>Bacillota</taxon>
        <taxon>Bacilli</taxon>
        <taxon>Bacillales</taxon>
        <taxon>Bacillaceae</taxon>
        <taxon>Priestia</taxon>
    </lineage>
</organism>
<evidence type="ECO:0000313" key="1">
    <source>
        <dbReference type="EMBL" id="SFQ48635.1"/>
    </source>
</evidence>
<evidence type="ECO:0008006" key="3">
    <source>
        <dbReference type="Google" id="ProtNLM"/>
    </source>
</evidence>
<evidence type="ECO:0000313" key="2">
    <source>
        <dbReference type="Proteomes" id="UP000182762"/>
    </source>
</evidence>
<dbReference type="SUPFAM" id="SSF159121">
    <property type="entry name" value="BC4932-like"/>
    <property type="match status" value="1"/>
</dbReference>
<dbReference type="InterPro" id="IPR036166">
    <property type="entry name" value="YxeA-like_sf"/>
</dbReference>
<dbReference type="Gene3D" id="2.40.50.480">
    <property type="match status" value="1"/>
</dbReference>
<reference evidence="1 2" key="1">
    <citation type="submission" date="2016-10" db="EMBL/GenBank/DDBJ databases">
        <authorList>
            <person name="Varghese N."/>
            <person name="Submissions S."/>
        </authorList>
    </citation>
    <scope>NUCLEOTIDE SEQUENCE [LARGE SCALE GENOMIC DNA]</scope>
    <source>
        <strain evidence="1 2">DSM 13796</strain>
    </source>
</reference>
<proteinExistence type="predicted"/>
<sequence>MKKTAIILISFLVVLGGGFLFLQNVNINRLGTDKYYTQIIGEGKKLEERATSGEVYVRYEYTLQAVKEDGEAKTVTFTSQNQLRQQAYLELFIKSDKGVTSYEEIKGDKVPQKAKENLM</sequence>
<dbReference type="NCBIfam" id="TIGR01655">
    <property type="entry name" value="yxeA_fam"/>
    <property type="match status" value="1"/>
</dbReference>
<dbReference type="PANTHER" id="PTHR36433:SF2">
    <property type="entry name" value="YXEA FAMILY PROTEIN"/>
    <property type="match status" value="1"/>
</dbReference>
<gene>
    <name evidence="1" type="ORF">SAMN02745910_01625</name>
</gene>